<keyword evidence="1" id="KW-0175">Coiled coil</keyword>
<sequence length="285" mass="31438">MSAAGVKRPIAASAATREETGAPKSSIRREETPSAAANMEIPKEDRSARTEGTSIPAAAASSGPSPRGLAQPDLPTGLDPNEVPVGLIEDNLLSAELCNESLSSIHRVYKHFKRVVERSRLKSSILVVKAERLNDACALREELLEKDATITELMQQISNLQAGGSAIAPDETLLKCQQERDQARRDCEGLRQANADLEYYKESMEADLRSADKKLAENLKTIQKLNRDVERRDKEIEDLESADREVVDTVQPPRPCVAGCRSVLERLRQVLDLLRNSSQRQSSQK</sequence>
<name>A0A8T0RVC1_PANVG</name>
<evidence type="ECO:0000256" key="1">
    <source>
        <dbReference type="SAM" id="Coils"/>
    </source>
</evidence>
<protein>
    <submittedName>
        <fullName evidence="3">Uncharacterized protein</fullName>
    </submittedName>
</protein>
<evidence type="ECO:0000256" key="2">
    <source>
        <dbReference type="SAM" id="MobiDB-lite"/>
    </source>
</evidence>
<feature type="coiled-coil region" evidence="1">
    <location>
        <begin position="173"/>
        <end position="284"/>
    </location>
</feature>
<gene>
    <name evidence="3" type="ORF">PVAP13_5NG386843</name>
</gene>
<organism evidence="3 4">
    <name type="scientific">Panicum virgatum</name>
    <name type="common">Blackwell switchgrass</name>
    <dbReference type="NCBI Taxonomy" id="38727"/>
    <lineage>
        <taxon>Eukaryota</taxon>
        <taxon>Viridiplantae</taxon>
        <taxon>Streptophyta</taxon>
        <taxon>Embryophyta</taxon>
        <taxon>Tracheophyta</taxon>
        <taxon>Spermatophyta</taxon>
        <taxon>Magnoliopsida</taxon>
        <taxon>Liliopsida</taxon>
        <taxon>Poales</taxon>
        <taxon>Poaceae</taxon>
        <taxon>PACMAD clade</taxon>
        <taxon>Panicoideae</taxon>
        <taxon>Panicodae</taxon>
        <taxon>Paniceae</taxon>
        <taxon>Panicinae</taxon>
        <taxon>Panicum</taxon>
        <taxon>Panicum sect. Hiantes</taxon>
    </lineage>
</organism>
<reference evidence="3" key="1">
    <citation type="submission" date="2020-05" db="EMBL/GenBank/DDBJ databases">
        <title>WGS assembly of Panicum virgatum.</title>
        <authorList>
            <person name="Lovell J.T."/>
            <person name="Jenkins J."/>
            <person name="Shu S."/>
            <person name="Juenger T.E."/>
            <person name="Schmutz J."/>
        </authorList>
    </citation>
    <scope>NUCLEOTIDE SEQUENCE</scope>
    <source>
        <strain evidence="3">AP13</strain>
    </source>
</reference>
<feature type="compositionally biased region" description="Low complexity" evidence="2">
    <location>
        <begin position="54"/>
        <end position="66"/>
    </location>
</feature>
<feature type="region of interest" description="Disordered" evidence="2">
    <location>
        <begin position="1"/>
        <end position="80"/>
    </location>
</feature>
<keyword evidence="4" id="KW-1185">Reference proteome</keyword>
<accession>A0A8T0RVC1</accession>
<proteinExistence type="predicted"/>
<dbReference type="AlphaFoldDB" id="A0A8T0RVC1"/>
<evidence type="ECO:0000313" key="4">
    <source>
        <dbReference type="Proteomes" id="UP000823388"/>
    </source>
</evidence>
<dbReference type="Proteomes" id="UP000823388">
    <property type="component" value="Chromosome 5N"/>
</dbReference>
<evidence type="ECO:0000313" key="3">
    <source>
        <dbReference type="EMBL" id="KAG2589444.1"/>
    </source>
</evidence>
<dbReference type="EMBL" id="CM029046">
    <property type="protein sequence ID" value="KAG2589444.1"/>
    <property type="molecule type" value="Genomic_DNA"/>
</dbReference>
<comment type="caution">
    <text evidence="3">The sequence shown here is derived from an EMBL/GenBank/DDBJ whole genome shotgun (WGS) entry which is preliminary data.</text>
</comment>
<feature type="compositionally biased region" description="Basic and acidic residues" evidence="2">
    <location>
        <begin position="16"/>
        <end position="32"/>
    </location>
</feature>